<evidence type="ECO:0000313" key="3">
    <source>
        <dbReference type="Proteomes" id="UP001243330"/>
    </source>
</evidence>
<evidence type="ECO:0000256" key="1">
    <source>
        <dbReference type="SAM" id="MobiDB-lite"/>
    </source>
</evidence>
<organism evidence="2 3">
    <name type="scientific">Colletotrichum chrysophilum</name>
    <dbReference type="NCBI Taxonomy" id="1836956"/>
    <lineage>
        <taxon>Eukaryota</taxon>
        <taxon>Fungi</taxon>
        <taxon>Dikarya</taxon>
        <taxon>Ascomycota</taxon>
        <taxon>Pezizomycotina</taxon>
        <taxon>Sordariomycetes</taxon>
        <taxon>Hypocreomycetidae</taxon>
        <taxon>Glomerellales</taxon>
        <taxon>Glomerellaceae</taxon>
        <taxon>Colletotrichum</taxon>
        <taxon>Colletotrichum gloeosporioides species complex</taxon>
    </lineage>
</organism>
<evidence type="ECO:0000313" key="2">
    <source>
        <dbReference type="EMBL" id="KAK1849637.1"/>
    </source>
</evidence>
<accession>A0AAD9AMJ7</accession>
<comment type="caution">
    <text evidence="2">The sequence shown here is derived from an EMBL/GenBank/DDBJ whole genome shotgun (WGS) entry which is preliminary data.</text>
</comment>
<gene>
    <name evidence="2" type="ORF">CCHR01_07771</name>
</gene>
<sequence>MTPASVTSRDSDSEVTVSGFLSGRGETEREPCAESPTSVSIFNWGRVKHFSGRPPARQPVRGAAAAAAALLKPHSLSIAHYLGPSGPTRIATGPMETAEQQARHDSSLARLIGQVPVVPSATASAPPP</sequence>
<dbReference type="AlphaFoldDB" id="A0AAD9AMJ7"/>
<feature type="region of interest" description="Disordered" evidence="1">
    <location>
        <begin position="1"/>
        <end position="36"/>
    </location>
</feature>
<name>A0AAD9AMJ7_9PEZI</name>
<keyword evidence="3" id="KW-1185">Reference proteome</keyword>
<protein>
    <submittedName>
        <fullName evidence="2">Uncharacterized protein</fullName>
    </submittedName>
</protein>
<dbReference type="Proteomes" id="UP001243330">
    <property type="component" value="Unassembled WGS sequence"/>
</dbReference>
<proteinExistence type="predicted"/>
<reference evidence="2" key="1">
    <citation type="submission" date="2023-01" db="EMBL/GenBank/DDBJ databases">
        <title>Colletotrichum chrysophilum M932 genome sequence.</title>
        <authorList>
            <person name="Baroncelli R."/>
        </authorList>
    </citation>
    <scope>NUCLEOTIDE SEQUENCE</scope>
    <source>
        <strain evidence="2">M932</strain>
    </source>
</reference>
<dbReference type="EMBL" id="JAQOWY010000139">
    <property type="protein sequence ID" value="KAK1849637.1"/>
    <property type="molecule type" value="Genomic_DNA"/>
</dbReference>